<evidence type="ECO:0000313" key="3">
    <source>
        <dbReference type="EMBL" id="TFD54723.1"/>
    </source>
</evidence>
<dbReference type="InterPro" id="IPR018929">
    <property type="entry name" value="DUF2510"/>
</dbReference>
<accession>A0A4R9AAA6</accession>
<feature type="transmembrane region" description="Helical" evidence="1">
    <location>
        <begin position="62"/>
        <end position="82"/>
    </location>
</feature>
<keyword evidence="1" id="KW-0472">Membrane</keyword>
<feature type="transmembrane region" description="Helical" evidence="1">
    <location>
        <begin position="102"/>
        <end position="121"/>
    </location>
</feature>
<evidence type="ECO:0000313" key="4">
    <source>
        <dbReference type="Proteomes" id="UP000297447"/>
    </source>
</evidence>
<evidence type="ECO:0000256" key="1">
    <source>
        <dbReference type="SAM" id="Phobius"/>
    </source>
</evidence>
<dbReference type="Pfam" id="PF10708">
    <property type="entry name" value="DUF2510"/>
    <property type="match status" value="1"/>
</dbReference>
<organism evidence="3 4">
    <name type="scientific">Cryobacterium frigoriphilum</name>
    <dbReference type="NCBI Taxonomy" id="1259150"/>
    <lineage>
        <taxon>Bacteria</taxon>
        <taxon>Bacillati</taxon>
        <taxon>Actinomycetota</taxon>
        <taxon>Actinomycetes</taxon>
        <taxon>Micrococcales</taxon>
        <taxon>Microbacteriaceae</taxon>
        <taxon>Cryobacterium</taxon>
    </lineage>
</organism>
<keyword evidence="1" id="KW-1133">Transmembrane helix</keyword>
<feature type="transmembrane region" description="Helical" evidence="1">
    <location>
        <begin position="136"/>
        <end position="154"/>
    </location>
</feature>
<gene>
    <name evidence="3" type="ORF">E3T55_02710</name>
</gene>
<dbReference type="RefSeq" id="WP_134518037.1">
    <property type="nucleotide sequence ID" value="NZ_SOHE01000015.1"/>
</dbReference>
<protein>
    <submittedName>
        <fullName evidence="3">DUF2510 domain-containing protein</fullName>
    </submittedName>
</protein>
<name>A0A4R9AAA6_9MICO</name>
<dbReference type="Proteomes" id="UP000297447">
    <property type="component" value="Unassembled WGS sequence"/>
</dbReference>
<sequence length="199" mass="21621">MTDTPAPRAHPPGWYADPMGSPRQRWWDGTRWTDDLHDPALEVYGVTAPAVIGPNTAVYNPLIWAITLLPLLVLYTASSVDVTAQLELVMAGSTAPPTSEEVTNSFVSFGVYAASVALALFDRRRLLKDGVTKPFHWAWAFLSAGIYVIGRSVIVRRRVGRGIAPAWVWAAIFVVSVIASVSQMTDAVNTLFPNGSIPT</sequence>
<feature type="transmembrane region" description="Helical" evidence="1">
    <location>
        <begin position="166"/>
        <end position="185"/>
    </location>
</feature>
<comment type="caution">
    <text evidence="3">The sequence shown here is derived from an EMBL/GenBank/DDBJ whole genome shotgun (WGS) entry which is preliminary data.</text>
</comment>
<dbReference type="EMBL" id="SOHE01000015">
    <property type="protein sequence ID" value="TFD54723.1"/>
    <property type="molecule type" value="Genomic_DNA"/>
</dbReference>
<reference evidence="3 4" key="1">
    <citation type="submission" date="2019-03" db="EMBL/GenBank/DDBJ databases">
        <title>Genomics of glacier-inhabiting Cryobacterium strains.</title>
        <authorList>
            <person name="Liu Q."/>
            <person name="Xin Y.-H."/>
        </authorList>
    </citation>
    <scope>NUCLEOTIDE SEQUENCE [LARGE SCALE GENOMIC DNA]</scope>
    <source>
        <strain evidence="3 4">Hh14</strain>
    </source>
</reference>
<keyword evidence="4" id="KW-1185">Reference proteome</keyword>
<keyword evidence="1" id="KW-0812">Transmembrane</keyword>
<feature type="domain" description="DUF2510" evidence="2">
    <location>
        <begin position="12"/>
        <end position="39"/>
    </location>
</feature>
<dbReference type="OrthoDB" id="5244233at2"/>
<proteinExistence type="predicted"/>
<evidence type="ECO:0000259" key="2">
    <source>
        <dbReference type="Pfam" id="PF10708"/>
    </source>
</evidence>
<dbReference type="AlphaFoldDB" id="A0A4R9AAA6"/>